<dbReference type="SMART" id="SM00256">
    <property type="entry name" value="FBOX"/>
    <property type="match status" value="1"/>
</dbReference>
<dbReference type="InterPro" id="IPR055290">
    <property type="entry name" value="At3g26010-like"/>
</dbReference>
<dbReference type="PROSITE" id="PS50181">
    <property type="entry name" value="FBOX"/>
    <property type="match status" value="1"/>
</dbReference>
<dbReference type="SUPFAM" id="SSF81383">
    <property type="entry name" value="F-box domain"/>
    <property type="match status" value="1"/>
</dbReference>
<accession>A0AAD8WH18</accession>
<dbReference type="Gene3D" id="1.20.1280.50">
    <property type="match status" value="1"/>
</dbReference>
<protein>
    <recommendedName>
        <fullName evidence="2">F-box domain-containing protein</fullName>
    </recommendedName>
</protein>
<proteinExistence type="predicted"/>
<dbReference type="InterPro" id="IPR036047">
    <property type="entry name" value="F-box-like_dom_sf"/>
</dbReference>
<dbReference type="InterPro" id="IPR001810">
    <property type="entry name" value="F-box_dom"/>
</dbReference>
<name>A0AAD8WH18_LOLMU</name>
<dbReference type="PANTHER" id="PTHR35546">
    <property type="entry name" value="F-BOX PROTEIN INTERACTION DOMAIN PROTEIN-RELATED"/>
    <property type="match status" value="1"/>
</dbReference>
<organism evidence="3 4">
    <name type="scientific">Lolium multiflorum</name>
    <name type="common">Italian ryegrass</name>
    <name type="synonym">Lolium perenne subsp. multiflorum</name>
    <dbReference type="NCBI Taxonomy" id="4521"/>
    <lineage>
        <taxon>Eukaryota</taxon>
        <taxon>Viridiplantae</taxon>
        <taxon>Streptophyta</taxon>
        <taxon>Embryophyta</taxon>
        <taxon>Tracheophyta</taxon>
        <taxon>Spermatophyta</taxon>
        <taxon>Magnoliopsida</taxon>
        <taxon>Liliopsida</taxon>
        <taxon>Poales</taxon>
        <taxon>Poaceae</taxon>
        <taxon>BOP clade</taxon>
        <taxon>Pooideae</taxon>
        <taxon>Poodae</taxon>
        <taxon>Poeae</taxon>
        <taxon>Poeae Chloroplast Group 2 (Poeae type)</taxon>
        <taxon>Loliodinae</taxon>
        <taxon>Loliinae</taxon>
        <taxon>Lolium</taxon>
    </lineage>
</organism>
<dbReference type="SUPFAM" id="SSF63829">
    <property type="entry name" value="Calcium-dependent phosphotriesterase"/>
    <property type="match status" value="1"/>
</dbReference>
<keyword evidence="4" id="KW-1185">Reference proteome</keyword>
<dbReference type="Proteomes" id="UP001231189">
    <property type="component" value="Unassembled WGS sequence"/>
</dbReference>
<feature type="region of interest" description="Disordered" evidence="1">
    <location>
        <begin position="1"/>
        <end position="35"/>
    </location>
</feature>
<evidence type="ECO:0000259" key="2">
    <source>
        <dbReference type="PROSITE" id="PS50181"/>
    </source>
</evidence>
<dbReference type="CDD" id="cd22157">
    <property type="entry name" value="F-box_AtFBW1-like"/>
    <property type="match status" value="1"/>
</dbReference>
<evidence type="ECO:0000256" key="1">
    <source>
        <dbReference type="SAM" id="MobiDB-lite"/>
    </source>
</evidence>
<dbReference type="InterPro" id="IPR056592">
    <property type="entry name" value="Beta-prop_At3g26010-like"/>
</dbReference>
<evidence type="ECO:0000313" key="3">
    <source>
        <dbReference type="EMBL" id="KAK1653867.1"/>
    </source>
</evidence>
<gene>
    <name evidence="3" type="ORF">QYE76_071672</name>
</gene>
<dbReference type="PANTHER" id="PTHR35546:SF48">
    <property type="entry name" value="F-BOX DOMAIN-CONTAINING PROTEIN"/>
    <property type="match status" value="1"/>
</dbReference>
<reference evidence="3" key="1">
    <citation type="submission" date="2023-07" db="EMBL/GenBank/DDBJ databases">
        <title>A chromosome-level genome assembly of Lolium multiflorum.</title>
        <authorList>
            <person name="Chen Y."/>
            <person name="Copetti D."/>
            <person name="Kolliker R."/>
            <person name="Studer B."/>
        </authorList>
    </citation>
    <scope>NUCLEOTIDE SEQUENCE</scope>
    <source>
        <strain evidence="3">02402/16</strain>
        <tissue evidence="3">Leaf</tissue>
    </source>
</reference>
<feature type="domain" description="F-box" evidence="2">
    <location>
        <begin position="37"/>
        <end position="87"/>
    </location>
</feature>
<feature type="compositionally biased region" description="Basic residues" evidence="1">
    <location>
        <begin position="26"/>
        <end position="35"/>
    </location>
</feature>
<comment type="caution">
    <text evidence="3">The sequence shown here is derived from an EMBL/GenBank/DDBJ whole genome shotgun (WGS) entry which is preliminary data.</text>
</comment>
<dbReference type="EMBL" id="JAUUTY010000004">
    <property type="protein sequence ID" value="KAK1653867.1"/>
    <property type="molecule type" value="Genomic_DNA"/>
</dbReference>
<dbReference type="Pfam" id="PF24750">
    <property type="entry name" value="b-prop_At3g26010-like"/>
    <property type="match status" value="1"/>
</dbReference>
<dbReference type="Pfam" id="PF00646">
    <property type="entry name" value="F-box"/>
    <property type="match status" value="1"/>
</dbReference>
<dbReference type="AlphaFoldDB" id="A0AAD8WH18"/>
<evidence type="ECO:0000313" key="4">
    <source>
        <dbReference type="Proteomes" id="UP001231189"/>
    </source>
</evidence>
<sequence>MAAWRRNTRLRSETPPPFPHIVPVASKKKSKKRKKEQKCVSSLPDDVLVEILSRLPYRSFCRVKCVSKPWLALCSDLDIHNKSPRTVCGFFFIGEVRDSLTFHDLTFGFGPRLVDPTLAFLGSYGRISVERCCIGGLLLCKCWVSRSEEYEYSYVVCNPATEKWTVLPRIENSDRVDGHCFMDADSLLGDYLSELNGSEHFLGFDTANPSSFVVVVPEIVYHGRVREVAIYSSETGGWTSMRSKWGSETIFAEGCEEAVFLNGRMHFTSLHSSIVTVDVDGEVWREIEVPKGHRFGSIGQSQGYLHYWDVEIDCQLSVWVLEDYGTRHWTLKHTVNVLALFGRHPRTDYECYDIAFHPDCNLIFVTDEETAVSYDMDSRTVQWHQL</sequence>